<dbReference type="InterPro" id="IPR016181">
    <property type="entry name" value="Acyl_CoA_acyltransferase"/>
</dbReference>
<keyword evidence="2" id="KW-0012">Acyltransferase</keyword>
<dbReference type="Pfam" id="PF00583">
    <property type="entry name" value="Acetyltransf_1"/>
    <property type="match status" value="1"/>
</dbReference>
<keyword evidence="4" id="KW-0687">Ribonucleoprotein</keyword>
<dbReference type="CDD" id="cd04301">
    <property type="entry name" value="NAT_SF"/>
    <property type="match status" value="1"/>
</dbReference>
<dbReference type="AlphaFoldDB" id="A0A840VEW8"/>
<name>A0A840VEW8_9PROT</name>
<evidence type="ECO:0000313" key="5">
    <source>
        <dbReference type="Proteomes" id="UP000553706"/>
    </source>
</evidence>
<gene>
    <name evidence="4" type="ORF">HNP71_002652</name>
</gene>
<dbReference type="SUPFAM" id="SSF55729">
    <property type="entry name" value="Acyl-CoA N-acyltransferases (Nat)"/>
    <property type="match status" value="1"/>
</dbReference>
<evidence type="ECO:0000256" key="1">
    <source>
        <dbReference type="ARBA" id="ARBA00022679"/>
    </source>
</evidence>
<dbReference type="RefSeq" id="WP_343062422.1">
    <property type="nucleotide sequence ID" value="NZ_JACHFJ010000016.1"/>
</dbReference>
<accession>A0A840VEW8</accession>
<keyword evidence="5" id="KW-1185">Reference proteome</keyword>
<dbReference type="Gene3D" id="3.40.630.30">
    <property type="match status" value="1"/>
</dbReference>
<organism evidence="4 5">
    <name type="scientific">Acidocella aromatica</name>
    <dbReference type="NCBI Taxonomy" id="1303579"/>
    <lineage>
        <taxon>Bacteria</taxon>
        <taxon>Pseudomonadati</taxon>
        <taxon>Pseudomonadota</taxon>
        <taxon>Alphaproteobacteria</taxon>
        <taxon>Acetobacterales</taxon>
        <taxon>Acidocellaceae</taxon>
        <taxon>Acidocella</taxon>
    </lineage>
</organism>
<keyword evidence="4" id="KW-0689">Ribosomal protein</keyword>
<dbReference type="GO" id="GO:0016747">
    <property type="term" value="F:acyltransferase activity, transferring groups other than amino-acyl groups"/>
    <property type="evidence" value="ECO:0007669"/>
    <property type="project" value="InterPro"/>
</dbReference>
<reference evidence="4 5" key="1">
    <citation type="submission" date="2020-08" db="EMBL/GenBank/DDBJ databases">
        <title>Genomic Encyclopedia of Type Strains, Phase IV (KMG-IV): sequencing the most valuable type-strain genomes for metagenomic binning, comparative biology and taxonomic classification.</title>
        <authorList>
            <person name="Goeker M."/>
        </authorList>
    </citation>
    <scope>NUCLEOTIDE SEQUENCE [LARGE SCALE GENOMIC DNA]</scope>
    <source>
        <strain evidence="4 5">DSM 27026</strain>
    </source>
</reference>
<dbReference type="PANTHER" id="PTHR43877:SF2">
    <property type="entry name" value="AMINOALKYLPHOSPHONATE N-ACETYLTRANSFERASE-RELATED"/>
    <property type="match status" value="1"/>
</dbReference>
<protein>
    <submittedName>
        <fullName evidence="4">Ribosomal protein S18 acetylase RimI-like enzyme</fullName>
    </submittedName>
</protein>
<proteinExistence type="predicted"/>
<dbReference type="InterPro" id="IPR050832">
    <property type="entry name" value="Bact_Acetyltransf"/>
</dbReference>
<feature type="domain" description="N-acetyltransferase" evidence="3">
    <location>
        <begin position="24"/>
        <end position="181"/>
    </location>
</feature>
<evidence type="ECO:0000313" key="4">
    <source>
        <dbReference type="EMBL" id="MBB5374378.1"/>
    </source>
</evidence>
<keyword evidence="1" id="KW-0808">Transferase</keyword>
<evidence type="ECO:0000259" key="3">
    <source>
        <dbReference type="PROSITE" id="PS51186"/>
    </source>
</evidence>
<dbReference type="PROSITE" id="PS51186">
    <property type="entry name" value="GNAT"/>
    <property type="match status" value="1"/>
</dbReference>
<evidence type="ECO:0000256" key="2">
    <source>
        <dbReference type="ARBA" id="ARBA00023315"/>
    </source>
</evidence>
<sequence>MNYAALPPPASLVAERLESFEDDVDLHALAEAATAAILDGGGFGWLKPPKAGVVEQYYRGVLLVPERELIVGRMDGIVYGAAQLQKPSRNNEAQAFAVHLMHHFVAPYARGHGLARMILRKAEERARALGFSVLNLDVRDTQKGAISLYESEGFTRWGTHPAYARVKGAIVPGHFYYKLLK</sequence>
<dbReference type="GO" id="GO:0005840">
    <property type="term" value="C:ribosome"/>
    <property type="evidence" value="ECO:0007669"/>
    <property type="project" value="UniProtKB-KW"/>
</dbReference>
<dbReference type="PANTHER" id="PTHR43877">
    <property type="entry name" value="AMINOALKYLPHOSPHONATE N-ACETYLTRANSFERASE-RELATED-RELATED"/>
    <property type="match status" value="1"/>
</dbReference>
<dbReference type="Proteomes" id="UP000553706">
    <property type="component" value="Unassembled WGS sequence"/>
</dbReference>
<comment type="caution">
    <text evidence="4">The sequence shown here is derived from an EMBL/GenBank/DDBJ whole genome shotgun (WGS) entry which is preliminary data.</text>
</comment>
<dbReference type="EMBL" id="JACHFJ010000016">
    <property type="protein sequence ID" value="MBB5374378.1"/>
    <property type="molecule type" value="Genomic_DNA"/>
</dbReference>
<dbReference type="InterPro" id="IPR000182">
    <property type="entry name" value="GNAT_dom"/>
</dbReference>